<evidence type="ECO:0000256" key="5">
    <source>
        <dbReference type="ARBA" id="ARBA00022643"/>
    </source>
</evidence>
<keyword evidence="7" id="KW-0521">NADP</keyword>
<keyword evidence="9 12" id="KW-0560">Oxidoreductase</keyword>
<evidence type="ECO:0000256" key="2">
    <source>
        <dbReference type="ARBA" id="ARBA00002790"/>
    </source>
</evidence>
<dbReference type="GO" id="GO:0017150">
    <property type="term" value="F:tRNA dihydrouridine synthase activity"/>
    <property type="evidence" value="ECO:0007669"/>
    <property type="project" value="InterPro"/>
</dbReference>
<keyword evidence="3" id="KW-0820">tRNA-binding</keyword>
<dbReference type="Pfam" id="PF01207">
    <property type="entry name" value="Dus"/>
    <property type="match status" value="1"/>
</dbReference>
<feature type="active site" description="Proton donor" evidence="13">
    <location>
        <position position="117"/>
    </location>
</feature>
<dbReference type="PANTHER" id="PTHR45846">
    <property type="entry name" value="TRNA-DIHYDROURIDINE(47) SYNTHASE [NAD(P)(+)]-LIKE"/>
    <property type="match status" value="1"/>
</dbReference>
<organism evidence="16 17">
    <name type="scientific">Candidatus Nitronauta litoralis</name>
    <dbReference type="NCBI Taxonomy" id="2705533"/>
    <lineage>
        <taxon>Bacteria</taxon>
        <taxon>Pseudomonadati</taxon>
        <taxon>Nitrospinota/Tectimicrobiota group</taxon>
        <taxon>Nitrospinota</taxon>
        <taxon>Nitrospinia</taxon>
        <taxon>Nitrospinales</taxon>
        <taxon>Nitrospinaceae</taxon>
        <taxon>Candidatus Nitronauta</taxon>
    </lineage>
</organism>
<feature type="binding site" evidence="14">
    <location>
        <begin position="241"/>
        <end position="242"/>
    </location>
    <ligand>
        <name>FMN</name>
        <dbReference type="ChEBI" id="CHEBI:58210"/>
    </ligand>
</feature>
<dbReference type="GO" id="GO:0050660">
    <property type="term" value="F:flavin adenine dinucleotide binding"/>
    <property type="evidence" value="ECO:0007669"/>
    <property type="project" value="InterPro"/>
</dbReference>
<comment type="catalytic activity">
    <reaction evidence="11">
        <text>a 5,6-dihydrouridine in tRNA + NAD(+) = a uridine in tRNA + NADH + H(+)</text>
        <dbReference type="Rhea" id="RHEA:54452"/>
        <dbReference type="Rhea" id="RHEA-COMP:13339"/>
        <dbReference type="Rhea" id="RHEA-COMP:13887"/>
        <dbReference type="ChEBI" id="CHEBI:15378"/>
        <dbReference type="ChEBI" id="CHEBI:57540"/>
        <dbReference type="ChEBI" id="CHEBI:57945"/>
        <dbReference type="ChEBI" id="CHEBI:65315"/>
        <dbReference type="ChEBI" id="CHEBI:74443"/>
    </reaction>
</comment>
<evidence type="ECO:0000256" key="13">
    <source>
        <dbReference type="PIRSR" id="PIRSR006621-1"/>
    </source>
</evidence>
<evidence type="ECO:0000259" key="15">
    <source>
        <dbReference type="Pfam" id="PF01207"/>
    </source>
</evidence>
<dbReference type="CDD" id="cd02801">
    <property type="entry name" value="DUS_like_FMN"/>
    <property type="match status" value="1"/>
</dbReference>
<evidence type="ECO:0000256" key="8">
    <source>
        <dbReference type="ARBA" id="ARBA00022884"/>
    </source>
</evidence>
<feature type="binding site" evidence="14">
    <location>
        <position position="186"/>
    </location>
    <ligand>
        <name>FMN</name>
        <dbReference type="ChEBI" id="CHEBI:58210"/>
    </ligand>
</feature>
<evidence type="ECO:0000256" key="9">
    <source>
        <dbReference type="ARBA" id="ARBA00023002"/>
    </source>
</evidence>
<dbReference type="InterPro" id="IPR018517">
    <property type="entry name" value="tRNA_hU_synthase_CS"/>
</dbReference>
<feature type="binding site" evidence="14">
    <location>
        <position position="87"/>
    </location>
    <ligand>
        <name>FMN</name>
        <dbReference type="ChEBI" id="CHEBI:58210"/>
    </ligand>
</feature>
<name>A0A7T0BUV0_9BACT</name>
<evidence type="ECO:0000256" key="14">
    <source>
        <dbReference type="PIRSR" id="PIRSR006621-2"/>
    </source>
</evidence>
<dbReference type="InterPro" id="IPR013785">
    <property type="entry name" value="Aldolase_TIM"/>
</dbReference>
<comment type="catalytic activity">
    <reaction evidence="10">
        <text>a 5,6-dihydrouridine in tRNA + NADP(+) = a uridine in tRNA + NADPH + H(+)</text>
        <dbReference type="Rhea" id="RHEA:23624"/>
        <dbReference type="Rhea" id="RHEA-COMP:13339"/>
        <dbReference type="Rhea" id="RHEA-COMP:13887"/>
        <dbReference type="ChEBI" id="CHEBI:15378"/>
        <dbReference type="ChEBI" id="CHEBI:57783"/>
        <dbReference type="ChEBI" id="CHEBI:58349"/>
        <dbReference type="ChEBI" id="CHEBI:65315"/>
        <dbReference type="ChEBI" id="CHEBI:74443"/>
    </reaction>
</comment>
<dbReference type="InterPro" id="IPR024036">
    <property type="entry name" value="tRNA-dHydroUridine_Synthase_C"/>
</dbReference>
<keyword evidence="14" id="KW-0547">Nucleotide-binding</keyword>
<dbReference type="PROSITE" id="PS01136">
    <property type="entry name" value="UPF0034"/>
    <property type="match status" value="1"/>
</dbReference>
<comment type="function">
    <text evidence="2 12">Catalyzes the synthesis of 5,6-dihydrouridine (D), a modified base found in the D-loop of most tRNAs, via the reduction of the C5-C6 double bond in target uridines.</text>
</comment>
<feature type="binding site" evidence="14">
    <location>
        <position position="156"/>
    </location>
    <ligand>
        <name>FMN</name>
        <dbReference type="ChEBI" id="CHEBI:58210"/>
    </ligand>
</feature>
<dbReference type="KEGG" id="nli:G3M70_04710"/>
<dbReference type="InterPro" id="IPR001269">
    <property type="entry name" value="DUS_fam"/>
</dbReference>
<evidence type="ECO:0000313" key="17">
    <source>
        <dbReference type="Proteomes" id="UP000594688"/>
    </source>
</evidence>
<evidence type="ECO:0000256" key="6">
    <source>
        <dbReference type="ARBA" id="ARBA00022694"/>
    </source>
</evidence>
<dbReference type="Gene3D" id="1.10.1200.80">
    <property type="entry name" value="Putative flavin oxidoreducatase, domain 2"/>
    <property type="match status" value="1"/>
</dbReference>
<protein>
    <recommendedName>
        <fullName evidence="12">tRNA-dihydrouridine synthase</fullName>
        <ecNumber evidence="12">1.3.1.-</ecNumber>
    </recommendedName>
</protein>
<feature type="binding site" evidence="14">
    <location>
        <begin position="32"/>
        <end position="34"/>
    </location>
    <ligand>
        <name>FMN</name>
        <dbReference type="ChEBI" id="CHEBI:58210"/>
    </ligand>
</feature>
<keyword evidence="4 12" id="KW-0285">Flavoprotein</keyword>
<dbReference type="AlphaFoldDB" id="A0A7T0BUV0"/>
<dbReference type="PIRSF" id="PIRSF006621">
    <property type="entry name" value="Dus"/>
    <property type="match status" value="1"/>
</dbReference>
<dbReference type="Gene3D" id="3.20.20.70">
    <property type="entry name" value="Aldolase class I"/>
    <property type="match status" value="1"/>
</dbReference>
<evidence type="ECO:0000313" key="16">
    <source>
        <dbReference type="EMBL" id="QPJ61227.1"/>
    </source>
</evidence>
<proteinExistence type="inferred from homology"/>
<sequence>MNTSTIGYPETNETIAGTGLFARARNRFWLAPMAGITHAPYRQLMDEQGAGVIISELVSTKGLRYGSVKTVQMIRVHENPETIIGIQLFGEEALDYIAVTDQVAQAGADFIDINLGCPVKKVVKKGCGAALMRDPLHLEKFLSQIRKNICLPLTVKMRTGWNQKELNIRDCVKAAENAGCEWVAIHGRTREQAYAGKADWELIADVKQGASIPIIGNGDIRSAEKAQTLLEETGVDAVMIGRGALRNPWIFRQCLGETINGFSLAAPLLHRYRDLLATTFDNRLKAMFLRKQAMWLAHGYPGAAQFRRGVFQLPTADEVIALAEEFFNSVAHLPTPVFEESEAFMMGGHG</sequence>
<comment type="cofactor">
    <cofactor evidence="1 12 14">
        <name>FMN</name>
        <dbReference type="ChEBI" id="CHEBI:58210"/>
    </cofactor>
</comment>
<feature type="domain" description="DUS-like FMN-binding" evidence="15">
    <location>
        <begin position="30"/>
        <end position="327"/>
    </location>
</feature>
<keyword evidence="8" id="KW-0694">RNA-binding</keyword>
<dbReference type="Proteomes" id="UP000594688">
    <property type="component" value="Chromosome"/>
</dbReference>
<keyword evidence="5 12" id="KW-0288">FMN</keyword>
<keyword evidence="6 12" id="KW-0819">tRNA processing</keyword>
<dbReference type="GO" id="GO:0000049">
    <property type="term" value="F:tRNA binding"/>
    <property type="evidence" value="ECO:0007669"/>
    <property type="project" value="UniProtKB-KW"/>
</dbReference>
<evidence type="ECO:0000256" key="3">
    <source>
        <dbReference type="ARBA" id="ARBA00022555"/>
    </source>
</evidence>
<evidence type="ECO:0000256" key="4">
    <source>
        <dbReference type="ARBA" id="ARBA00022630"/>
    </source>
</evidence>
<evidence type="ECO:0000256" key="1">
    <source>
        <dbReference type="ARBA" id="ARBA00001917"/>
    </source>
</evidence>
<dbReference type="SUPFAM" id="SSF51395">
    <property type="entry name" value="FMN-linked oxidoreductases"/>
    <property type="match status" value="1"/>
</dbReference>
<evidence type="ECO:0000256" key="12">
    <source>
        <dbReference type="PIRNR" id="PIRNR006621"/>
    </source>
</evidence>
<comment type="similarity">
    <text evidence="12">Belongs to the dus family.</text>
</comment>
<reference evidence="16 17" key="1">
    <citation type="submission" date="2020-02" db="EMBL/GenBank/DDBJ databases">
        <title>Genomic and physiological characterization of two novel Nitrospinaceae genera.</title>
        <authorList>
            <person name="Mueller A.J."/>
            <person name="Jung M.-Y."/>
            <person name="Strachan C.R."/>
            <person name="Herbold C.W."/>
            <person name="Kirkegaard R.H."/>
            <person name="Daims H."/>
        </authorList>
    </citation>
    <scope>NUCLEOTIDE SEQUENCE [LARGE SCALE GENOMIC DNA]</scope>
    <source>
        <strain evidence="16">EB</strain>
    </source>
</reference>
<dbReference type="InterPro" id="IPR035587">
    <property type="entry name" value="DUS-like_FMN-bd"/>
</dbReference>
<evidence type="ECO:0000256" key="7">
    <source>
        <dbReference type="ARBA" id="ARBA00022857"/>
    </source>
</evidence>
<evidence type="ECO:0000256" key="10">
    <source>
        <dbReference type="ARBA" id="ARBA00048205"/>
    </source>
</evidence>
<dbReference type="EMBL" id="CP048685">
    <property type="protein sequence ID" value="QPJ61227.1"/>
    <property type="molecule type" value="Genomic_DNA"/>
</dbReference>
<evidence type="ECO:0000256" key="11">
    <source>
        <dbReference type="ARBA" id="ARBA00048802"/>
    </source>
</evidence>
<accession>A0A7T0BUV0</accession>
<dbReference type="PANTHER" id="PTHR45846:SF1">
    <property type="entry name" value="TRNA-DIHYDROURIDINE(47) SYNTHASE [NAD(P)(+)]-LIKE"/>
    <property type="match status" value="1"/>
</dbReference>
<dbReference type="EC" id="1.3.1.-" evidence="12"/>
<gene>
    <name evidence="16" type="ORF">G3M70_04710</name>
</gene>